<dbReference type="AlphaFoldDB" id="A0AAW9R973"/>
<name>A0AAW9R973_9GAMM</name>
<evidence type="ECO:0000256" key="2">
    <source>
        <dbReference type="ARBA" id="ARBA00022801"/>
    </source>
</evidence>
<accession>A0AAW9R973</accession>
<comment type="caution">
    <text evidence="5">The sequence shown here is derived from an EMBL/GenBank/DDBJ whole genome shotgun (WGS) entry which is preliminary data.</text>
</comment>
<dbReference type="PROSITE" id="PS00122">
    <property type="entry name" value="CARBOXYLESTERASE_B_1"/>
    <property type="match status" value="1"/>
</dbReference>
<keyword evidence="6" id="KW-1185">Reference proteome</keyword>
<dbReference type="Proteomes" id="UP001359886">
    <property type="component" value="Unassembled WGS sequence"/>
</dbReference>
<organism evidence="5 6">
    <name type="scientific">Elongatibacter sediminis</name>
    <dbReference type="NCBI Taxonomy" id="3119006"/>
    <lineage>
        <taxon>Bacteria</taxon>
        <taxon>Pseudomonadati</taxon>
        <taxon>Pseudomonadota</taxon>
        <taxon>Gammaproteobacteria</taxon>
        <taxon>Chromatiales</taxon>
        <taxon>Wenzhouxiangellaceae</taxon>
        <taxon>Elongatibacter</taxon>
    </lineage>
</organism>
<dbReference type="Pfam" id="PF00135">
    <property type="entry name" value="COesterase"/>
    <property type="match status" value="1"/>
</dbReference>
<feature type="domain" description="Carboxylesterase type B" evidence="4">
    <location>
        <begin position="10"/>
        <end position="503"/>
    </location>
</feature>
<evidence type="ECO:0000313" key="5">
    <source>
        <dbReference type="EMBL" id="MEJ8569549.1"/>
    </source>
</evidence>
<dbReference type="InterPro" id="IPR019826">
    <property type="entry name" value="Carboxylesterase_B_AS"/>
</dbReference>
<dbReference type="GO" id="GO:0016787">
    <property type="term" value="F:hydrolase activity"/>
    <property type="evidence" value="ECO:0007669"/>
    <property type="project" value="UniProtKB-KW"/>
</dbReference>
<gene>
    <name evidence="5" type="ORF">V3330_18120</name>
</gene>
<dbReference type="PANTHER" id="PTHR11559">
    <property type="entry name" value="CARBOXYLESTERASE"/>
    <property type="match status" value="1"/>
</dbReference>
<evidence type="ECO:0000256" key="1">
    <source>
        <dbReference type="ARBA" id="ARBA00005964"/>
    </source>
</evidence>
<dbReference type="InterPro" id="IPR050309">
    <property type="entry name" value="Type-B_Carboxylest/Lipase"/>
</dbReference>
<dbReference type="InterPro" id="IPR029058">
    <property type="entry name" value="AB_hydrolase_fold"/>
</dbReference>
<dbReference type="Gene3D" id="3.40.50.1820">
    <property type="entry name" value="alpha/beta hydrolase"/>
    <property type="match status" value="1"/>
</dbReference>
<evidence type="ECO:0000259" key="4">
    <source>
        <dbReference type="Pfam" id="PF00135"/>
    </source>
</evidence>
<dbReference type="SUPFAM" id="SSF53474">
    <property type="entry name" value="alpha/beta-Hydrolases"/>
    <property type="match status" value="1"/>
</dbReference>
<dbReference type="EC" id="3.1.1.-" evidence="3"/>
<protein>
    <recommendedName>
        <fullName evidence="3">Carboxylic ester hydrolase</fullName>
        <ecNumber evidence="3">3.1.1.-</ecNumber>
    </recommendedName>
</protein>
<dbReference type="RefSeq" id="WP_354696872.1">
    <property type="nucleotide sequence ID" value="NZ_JAZHOG010000015.1"/>
</dbReference>
<reference evidence="5 6" key="1">
    <citation type="submission" date="2024-02" db="EMBL/GenBank/DDBJ databases">
        <title>A novel Wenzhouxiangellaceae bacterium, isolated from coastal sediments.</title>
        <authorList>
            <person name="Du Z.-J."/>
            <person name="Ye Y.-Q."/>
            <person name="Zhang X.-Y."/>
        </authorList>
    </citation>
    <scope>NUCLEOTIDE SEQUENCE [LARGE SCALE GENOMIC DNA]</scope>
    <source>
        <strain evidence="5 6">CH-27</strain>
    </source>
</reference>
<evidence type="ECO:0000313" key="6">
    <source>
        <dbReference type="Proteomes" id="UP001359886"/>
    </source>
</evidence>
<dbReference type="InterPro" id="IPR002018">
    <property type="entry name" value="CarbesteraseB"/>
</dbReference>
<sequence length="525" mass="58440">MGSQRLRVDCQAGTAEGLADVGDGVAGFFGMPFTEPAGGERRFQPPLSPVSWPGTLDATDFGPSAAHLYDRHEGTLEDFGETDDDPERIFVGGEGSLTLNIWTPGCDARRRPTVIFIHGGANWVGSSRLPLYHGDRLARRCDVVFVSFNYRLGMLGFMEFGAFGGPDYRGSHANGLRDQLAAILWVRENIAAFGGDPERITLMGESAGSIDITWLMASGALSGLTRRVILMSGIGGNRMRHDYSIAGGEAAADRFLEAADIQDMPSLLSLDTRELMERHRRAFSKLHVFEQSMFTPRVDGDFIAQCPIAAAHSGAFAEFEILLGYTSFEMGLYLLYDPDLAAKPYEQQLHGLNIDPEHQRQVIDVYDRVYGDDPQGIRGMRLLSDIWYVMPSLVMAEALSQFSESVWVYEFAWQNSASPLGAAHATDLCFWFDKLETEQAKVLLGSTGRGPERQRRNLLAQAMQNAIGRFAHGEQPQSPLLAGEWRPYSRAARNVLVIDERSRLICDPRKETREWWSENQCLIWD</sequence>
<comment type="similarity">
    <text evidence="1 3">Belongs to the type-B carboxylesterase/lipase family.</text>
</comment>
<keyword evidence="2 3" id="KW-0378">Hydrolase</keyword>
<dbReference type="EMBL" id="JAZHOG010000015">
    <property type="protein sequence ID" value="MEJ8569549.1"/>
    <property type="molecule type" value="Genomic_DNA"/>
</dbReference>
<evidence type="ECO:0000256" key="3">
    <source>
        <dbReference type="RuleBase" id="RU361235"/>
    </source>
</evidence>
<proteinExistence type="inferred from homology"/>